<comment type="caution">
    <text evidence="6">The sequence shown here is derived from an EMBL/GenBank/DDBJ whole genome shotgun (WGS) entry which is preliminary data.</text>
</comment>
<dbReference type="PRINTS" id="PR00368">
    <property type="entry name" value="FADPNR"/>
</dbReference>
<dbReference type="InterPro" id="IPR036188">
    <property type="entry name" value="FAD/NAD-bd_sf"/>
</dbReference>
<comment type="catalytic activity">
    <reaction evidence="3">
        <text>[thioredoxin]-dithiol + NADP(+) = [thioredoxin]-disulfide + NADPH + H(+)</text>
        <dbReference type="Rhea" id="RHEA:20345"/>
        <dbReference type="Rhea" id="RHEA-COMP:10698"/>
        <dbReference type="Rhea" id="RHEA-COMP:10700"/>
        <dbReference type="ChEBI" id="CHEBI:15378"/>
        <dbReference type="ChEBI" id="CHEBI:29950"/>
        <dbReference type="ChEBI" id="CHEBI:50058"/>
        <dbReference type="ChEBI" id="CHEBI:57783"/>
        <dbReference type="ChEBI" id="CHEBI:58349"/>
        <dbReference type="EC" id="1.8.1.9"/>
    </reaction>
</comment>
<evidence type="ECO:0000313" key="7">
    <source>
        <dbReference type="Proteomes" id="UP001153328"/>
    </source>
</evidence>
<dbReference type="GO" id="GO:0004791">
    <property type="term" value="F:thioredoxin-disulfide reductase (NADPH) activity"/>
    <property type="evidence" value="ECO:0007669"/>
    <property type="project" value="UniProtKB-EC"/>
</dbReference>
<dbReference type="Proteomes" id="UP001153328">
    <property type="component" value="Unassembled WGS sequence"/>
</dbReference>
<evidence type="ECO:0000313" key="6">
    <source>
        <dbReference type="EMBL" id="CAG7621013.1"/>
    </source>
</evidence>
<keyword evidence="2 6" id="KW-0560">Oxidoreductase</keyword>
<protein>
    <submittedName>
        <fullName evidence="6">Thioredoxin reductase</fullName>
        <ecNumber evidence="6">1.8.1.9</ecNumber>
    </submittedName>
</protein>
<dbReference type="InterPro" id="IPR001789">
    <property type="entry name" value="Sig_transdc_resp-reg_receiver"/>
</dbReference>
<dbReference type="PROSITE" id="PS50110">
    <property type="entry name" value="RESPONSE_REGULATORY"/>
    <property type="match status" value="1"/>
</dbReference>
<keyword evidence="1" id="KW-0285">Flavoprotein</keyword>
<dbReference type="PRINTS" id="PR00469">
    <property type="entry name" value="PNDRDTASEII"/>
</dbReference>
<dbReference type="InterPro" id="IPR050097">
    <property type="entry name" value="Ferredoxin-NADP_redctase_2"/>
</dbReference>
<dbReference type="Gene3D" id="3.50.50.60">
    <property type="entry name" value="FAD/NAD(P)-binding domain"/>
    <property type="match status" value="2"/>
</dbReference>
<dbReference type="SMART" id="SM00448">
    <property type="entry name" value="REC"/>
    <property type="match status" value="1"/>
</dbReference>
<keyword evidence="4" id="KW-0597">Phosphoprotein</keyword>
<accession>A0A9W4E2L2</accession>
<evidence type="ECO:0000256" key="4">
    <source>
        <dbReference type="PROSITE-ProRule" id="PRU00169"/>
    </source>
</evidence>
<evidence type="ECO:0000256" key="1">
    <source>
        <dbReference type="ARBA" id="ARBA00022630"/>
    </source>
</evidence>
<feature type="modified residue" description="4-aspartylphosphate" evidence="4">
    <location>
        <position position="74"/>
    </location>
</feature>
<dbReference type="AlphaFoldDB" id="A0A9W4E2L2"/>
<feature type="domain" description="Response regulatory" evidence="5">
    <location>
        <begin position="17"/>
        <end position="140"/>
    </location>
</feature>
<dbReference type="SUPFAM" id="SSF52172">
    <property type="entry name" value="CheY-like"/>
    <property type="match status" value="1"/>
</dbReference>
<dbReference type="SUPFAM" id="SSF51905">
    <property type="entry name" value="FAD/NAD(P)-binding domain"/>
    <property type="match status" value="1"/>
</dbReference>
<dbReference type="Gene3D" id="3.40.50.2300">
    <property type="match status" value="1"/>
</dbReference>
<name>A0A9W4E2L2_9ACTN</name>
<dbReference type="EMBL" id="CAJVAX010000006">
    <property type="protein sequence ID" value="CAG7621013.1"/>
    <property type="molecule type" value="Genomic_DNA"/>
</dbReference>
<dbReference type="GO" id="GO:0000160">
    <property type="term" value="P:phosphorelay signal transduction system"/>
    <property type="evidence" value="ECO:0007669"/>
    <property type="project" value="InterPro"/>
</dbReference>
<dbReference type="PANTHER" id="PTHR48105">
    <property type="entry name" value="THIOREDOXIN REDUCTASE 1-RELATED-RELATED"/>
    <property type="match status" value="1"/>
</dbReference>
<dbReference type="EC" id="1.8.1.9" evidence="6"/>
<sequence>MGTGMPMTTPDSTRRAVLLTVDDDPGVSRAVARDLRRRYGERYRVVRAESGESALDALRQMKLRGDLVAVILADYRMPQMNGIEFLEQAMDVYPGARRILLTAYADTGAAIDAINVVDLDHYLLKPWDPPEEKLYPVVDDLLESWLASDHRPVPETKVVGHRWSARSSGVREFLARNQIPYRWYLSDQSEGRRLLDAAGHDGMRLPLVIAPGGEVLVEPSDQDLAAQVGLATTPAEEFYDLVVIGAGPAGLGAAVYGASEGLNTVLVERTATGGQAGQSARIENYLGFPDGVSGAQLTDRARRQATRFGAELLTACEVTGLEVSGPARTVRFADGSSVSAQSVILTTGVAYRLLDVPGLAELTGRGIYYGSALTEAAGCEGQDVYIVGGANSAGQAAVYLSRGAKSVTLLVRGPSLEASMSHYLIQQIAAIPTIRVRTATVVDAAHGDDHLEGLTLRDTANGGTEMVDAQRLFVFIGAAPRTEWLEGVVARDAHGFVLTGPDLAAEGERPPGWEPDRPPYHLETSIPGVFAAGDVRSESAKRVASAVGEGAMAVMLVHRYLEGL</sequence>
<evidence type="ECO:0000259" key="5">
    <source>
        <dbReference type="PROSITE" id="PS50110"/>
    </source>
</evidence>
<dbReference type="InterPro" id="IPR023753">
    <property type="entry name" value="FAD/NAD-binding_dom"/>
</dbReference>
<organism evidence="6 7">
    <name type="scientific">Actinacidiphila bryophytorum</name>
    <dbReference type="NCBI Taxonomy" id="1436133"/>
    <lineage>
        <taxon>Bacteria</taxon>
        <taxon>Bacillati</taxon>
        <taxon>Actinomycetota</taxon>
        <taxon>Actinomycetes</taxon>
        <taxon>Kitasatosporales</taxon>
        <taxon>Streptomycetaceae</taxon>
        <taxon>Actinacidiphila</taxon>
    </lineage>
</organism>
<dbReference type="Pfam" id="PF07992">
    <property type="entry name" value="Pyr_redox_2"/>
    <property type="match status" value="1"/>
</dbReference>
<evidence type="ECO:0000256" key="3">
    <source>
        <dbReference type="ARBA" id="ARBA00048132"/>
    </source>
</evidence>
<reference evidence="6" key="1">
    <citation type="submission" date="2021-06" db="EMBL/GenBank/DDBJ databases">
        <authorList>
            <person name="Arsene-Ploetze F."/>
        </authorList>
    </citation>
    <scope>NUCLEOTIDE SEQUENCE</scope>
    <source>
        <strain evidence="6">SBRY1</strain>
    </source>
</reference>
<keyword evidence="7" id="KW-1185">Reference proteome</keyword>
<proteinExistence type="predicted"/>
<dbReference type="InterPro" id="IPR011006">
    <property type="entry name" value="CheY-like_superfamily"/>
</dbReference>
<evidence type="ECO:0000256" key="2">
    <source>
        <dbReference type="ARBA" id="ARBA00023002"/>
    </source>
</evidence>
<gene>
    <name evidence="6" type="ORF">SBRY_140039</name>
</gene>
<dbReference type="Pfam" id="PF00072">
    <property type="entry name" value="Response_reg"/>
    <property type="match status" value="1"/>
</dbReference>